<keyword evidence="2" id="KW-1185">Reference proteome</keyword>
<gene>
    <name evidence="1" type="ORF">BDV96DRAFT_606396</name>
</gene>
<name>A0A6A5YKS8_9PLEO</name>
<accession>A0A6A5YKS8</accession>
<organism evidence="1 2">
    <name type="scientific">Lophiotrema nucula</name>
    <dbReference type="NCBI Taxonomy" id="690887"/>
    <lineage>
        <taxon>Eukaryota</taxon>
        <taxon>Fungi</taxon>
        <taxon>Dikarya</taxon>
        <taxon>Ascomycota</taxon>
        <taxon>Pezizomycotina</taxon>
        <taxon>Dothideomycetes</taxon>
        <taxon>Pleosporomycetidae</taxon>
        <taxon>Pleosporales</taxon>
        <taxon>Lophiotremataceae</taxon>
        <taxon>Lophiotrema</taxon>
    </lineage>
</organism>
<sequence>MCLDEAGVVWLAGILGNGDLRSRLPARHPPGCSLEPKSLPSHLKLDGNQYGWSQQAGRLAMYLASAEEDIGMRLLAILNQAHVVCIYGGALLVQIKSIGPWKLFPVAADWLLHVHACRRPARAWKKRYIMIVGGQSAGGAAIKCKRSRRATATVFAHRGLLHQIAASFLLAAFRVSSTMWRSCVEERKGRLLDYDQSVTNPNSSMRQQRLVKSEKVKFKKLVEMSLEILRCIASLSADTQDIDLWPTSRRSPIAATNRAGTSAQVPFPSKTLA</sequence>
<dbReference type="AlphaFoldDB" id="A0A6A5YKS8"/>
<evidence type="ECO:0000313" key="2">
    <source>
        <dbReference type="Proteomes" id="UP000799770"/>
    </source>
</evidence>
<dbReference type="Proteomes" id="UP000799770">
    <property type="component" value="Unassembled WGS sequence"/>
</dbReference>
<evidence type="ECO:0000313" key="1">
    <source>
        <dbReference type="EMBL" id="KAF2107550.1"/>
    </source>
</evidence>
<dbReference type="EMBL" id="ML977353">
    <property type="protein sequence ID" value="KAF2107550.1"/>
    <property type="molecule type" value="Genomic_DNA"/>
</dbReference>
<protein>
    <submittedName>
        <fullName evidence="1">Uncharacterized protein</fullName>
    </submittedName>
</protein>
<proteinExistence type="predicted"/>
<reference evidence="1" key="1">
    <citation type="journal article" date="2020" name="Stud. Mycol.">
        <title>101 Dothideomycetes genomes: a test case for predicting lifestyles and emergence of pathogens.</title>
        <authorList>
            <person name="Haridas S."/>
            <person name="Albert R."/>
            <person name="Binder M."/>
            <person name="Bloem J."/>
            <person name="Labutti K."/>
            <person name="Salamov A."/>
            <person name="Andreopoulos B."/>
            <person name="Baker S."/>
            <person name="Barry K."/>
            <person name="Bills G."/>
            <person name="Bluhm B."/>
            <person name="Cannon C."/>
            <person name="Castanera R."/>
            <person name="Culley D."/>
            <person name="Daum C."/>
            <person name="Ezra D."/>
            <person name="Gonzalez J."/>
            <person name="Henrissat B."/>
            <person name="Kuo A."/>
            <person name="Liang C."/>
            <person name="Lipzen A."/>
            <person name="Lutzoni F."/>
            <person name="Magnuson J."/>
            <person name="Mondo S."/>
            <person name="Nolan M."/>
            <person name="Ohm R."/>
            <person name="Pangilinan J."/>
            <person name="Park H.-J."/>
            <person name="Ramirez L."/>
            <person name="Alfaro M."/>
            <person name="Sun H."/>
            <person name="Tritt A."/>
            <person name="Yoshinaga Y."/>
            <person name="Zwiers L.-H."/>
            <person name="Turgeon B."/>
            <person name="Goodwin S."/>
            <person name="Spatafora J."/>
            <person name="Crous P."/>
            <person name="Grigoriev I."/>
        </authorList>
    </citation>
    <scope>NUCLEOTIDE SEQUENCE</scope>
    <source>
        <strain evidence="1">CBS 627.86</strain>
    </source>
</reference>